<dbReference type="RefSeq" id="WP_006079012.1">
    <property type="nucleotide sequence ID" value="NZ_AOMD01000030.1"/>
</dbReference>
<keyword evidence="5 11" id="KW-0548">Nucleotidyltransferase</keyword>
<evidence type="ECO:0000256" key="13">
    <source>
        <dbReference type="RuleBase" id="RU004224"/>
    </source>
</evidence>
<evidence type="ECO:0000256" key="3">
    <source>
        <dbReference type="ARBA" id="ARBA00022515"/>
    </source>
</evidence>
<keyword evidence="2 11" id="KW-0240">DNA-directed RNA polymerase</keyword>
<evidence type="ECO:0000313" key="15">
    <source>
        <dbReference type="Proteomes" id="UP000011669"/>
    </source>
</evidence>
<keyword evidence="10 11" id="KW-0464">Manganese</keyword>
<dbReference type="PATRIC" id="fig|1227455.4.peg.3210"/>
<dbReference type="InterPro" id="IPR023639">
    <property type="entry name" value="DNA_primase_ssu_PriS"/>
</dbReference>
<keyword evidence="3 11" id="KW-0639">Primosome</keyword>
<evidence type="ECO:0000256" key="1">
    <source>
        <dbReference type="ARBA" id="ARBA00009762"/>
    </source>
</evidence>
<comment type="cofactor">
    <cofactor evidence="11">
        <name>Mg(2+)</name>
        <dbReference type="ChEBI" id="CHEBI:18420"/>
    </cofactor>
    <cofactor evidence="11">
        <name>Mn(2+)</name>
        <dbReference type="ChEBI" id="CHEBI:29035"/>
    </cofactor>
</comment>
<dbReference type="Pfam" id="PF01896">
    <property type="entry name" value="DNA_primase_S"/>
    <property type="match status" value="1"/>
</dbReference>
<dbReference type="GO" id="GO:0003899">
    <property type="term" value="F:DNA-directed RNA polymerase activity"/>
    <property type="evidence" value="ECO:0007669"/>
    <property type="project" value="UniProtKB-UniRule"/>
</dbReference>
<keyword evidence="6 11" id="KW-0235">DNA replication</keyword>
<feature type="active site" evidence="11">
    <location>
        <position position="98"/>
    </location>
</feature>
<evidence type="ECO:0000256" key="11">
    <source>
        <dbReference type="HAMAP-Rule" id="MF_00700"/>
    </source>
</evidence>
<dbReference type="InParanoid" id="M0MCF5"/>
<dbReference type="GO" id="GO:0000428">
    <property type="term" value="C:DNA-directed RNA polymerase complex"/>
    <property type="evidence" value="ECO:0007669"/>
    <property type="project" value="UniProtKB-KW"/>
</dbReference>
<comment type="function">
    <text evidence="11">Catalytic subunit of DNA primase, an RNA polymerase that catalyzes the synthesis of short RNA molecules used as primers for DNA polymerase during DNA replication. The small subunit contains the primase catalytic core and has DNA synthesis activity on its own. Binding to the large subunit stabilizes and modulates the activity, increasing the rate of DNA synthesis while decreasing the length of the DNA fragments, and conferring RNA synthesis capability. The DNA polymerase activity may enable DNA primase to also catalyze primer extension after primer synthesis. May also play a role in DNA repair.</text>
</comment>
<protein>
    <recommendedName>
        <fullName evidence="11">DNA primase small subunit PriS</fullName>
        <ecNumber evidence="11">2.7.7.-</ecNumber>
    </recommendedName>
</protein>
<keyword evidence="4 11" id="KW-0808">Transferase</keyword>
<evidence type="ECO:0000256" key="8">
    <source>
        <dbReference type="ARBA" id="ARBA00022842"/>
    </source>
</evidence>
<dbReference type="PANTHER" id="PTHR10536">
    <property type="entry name" value="DNA PRIMASE SMALL SUBUNIT"/>
    <property type="match status" value="1"/>
</dbReference>
<name>M0MCF5_9EURY</name>
<keyword evidence="15" id="KW-1185">Reference proteome</keyword>
<evidence type="ECO:0000256" key="6">
    <source>
        <dbReference type="ARBA" id="ARBA00022705"/>
    </source>
</evidence>
<dbReference type="HAMAP" id="MF_00700">
    <property type="entry name" value="DNA_primase_sml_arc"/>
    <property type="match status" value="1"/>
</dbReference>
<keyword evidence="9 11" id="KW-0804">Transcription</keyword>
<dbReference type="GO" id="GO:0046872">
    <property type="term" value="F:metal ion binding"/>
    <property type="evidence" value="ECO:0007669"/>
    <property type="project" value="UniProtKB-KW"/>
</dbReference>
<dbReference type="STRING" id="1227455.C449_15772"/>
<dbReference type="InterPro" id="IPR002755">
    <property type="entry name" value="DNA_primase_S"/>
</dbReference>
<evidence type="ECO:0000256" key="9">
    <source>
        <dbReference type="ARBA" id="ARBA00023163"/>
    </source>
</evidence>
<evidence type="ECO:0000256" key="7">
    <source>
        <dbReference type="ARBA" id="ARBA00022723"/>
    </source>
</evidence>
<evidence type="ECO:0000256" key="4">
    <source>
        <dbReference type="ARBA" id="ARBA00022679"/>
    </source>
</evidence>
<dbReference type="OrthoDB" id="31125at2157"/>
<reference evidence="14 15" key="1">
    <citation type="journal article" date="2014" name="PLoS Genet.">
        <title>Phylogenetically driven sequencing of extremely halophilic archaea reveals strategies for static and dynamic osmo-response.</title>
        <authorList>
            <person name="Becker E.A."/>
            <person name="Seitzer P.M."/>
            <person name="Tritt A."/>
            <person name="Larsen D."/>
            <person name="Krusor M."/>
            <person name="Yao A.I."/>
            <person name="Wu D."/>
            <person name="Madern D."/>
            <person name="Eisen J.A."/>
            <person name="Darling A.E."/>
            <person name="Facciotti M.T."/>
        </authorList>
    </citation>
    <scope>NUCLEOTIDE SEQUENCE [LARGE SCALE GENOMIC DNA]</scope>
    <source>
        <strain evidence="14 15">DSM 5350</strain>
    </source>
</reference>
<evidence type="ECO:0000256" key="10">
    <source>
        <dbReference type="ARBA" id="ARBA00023211"/>
    </source>
</evidence>
<comment type="caution">
    <text evidence="14">The sequence shown here is derived from an EMBL/GenBank/DDBJ whole genome shotgun (WGS) entry which is preliminary data.</text>
</comment>
<comment type="similarity">
    <text evidence="1 11 12">Belongs to the eukaryotic-type primase small subunit family.</text>
</comment>
<comment type="subunit">
    <text evidence="11">Heterodimer of a small subunit (PriS) and a large subunit (PriL).</text>
</comment>
<dbReference type="InterPro" id="IPR014052">
    <property type="entry name" value="DNA_primase_ssu_euk/arc"/>
</dbReference>
<evidence type="ECO:0000256" key="12">
    <source>
        <dbReference type="RuleBase" id="RU003514"/>
    </source>
</evidence>
<dbReference type="CDD" id="cd04860">
    <property type="entry name" value="AE_Prim_S"/>
    <property type="match status" value="1"/>
</dbReference>
<dbReference type="Gene3D" id="3.90.920.10">
    <property type="entry name" value="DNA primase, PRIM domain"/>
    <property type="match status" value="1"/>
</dbReference>
<dbReference type="EC" id="2.7.7.-" evidence="11"/>
<evidence type="ECO:0000256" key="5">
    <source>
        <dbReference type="ARBA" id="ARBA00022695"/>
    </source>
</evidence>
<dbReference type="EMBL" id="AOMD01000030">
    <property type="protein sequence ID" value="EMA43447.1"/>
    <property type="molecule type" value="Genomic_DNA"/>
</dbReference>
<sequence length="392" mass="43770">MEERTRAYLRGRFRDHYRRTEPTPPPDADAREWGYIPWTSSPGTTMVRHKSILDLGDLGDFLARERPRHVYFSAGRYDDPDAGNMEEKGWQGSDLVFDLDADHLPSVELGEDSYAEMLEKCKDALLRLLDFLEDDFDFQELDVVFSGGRGYHVHVRDDGIQDLERDARREIVDYVRGIGLDLDGLIATEAVGGTAGRTSPAQKRTLRTEGGWSARAHHHLLGFVDDLLELDDEAAIARLREFDGIGEGKAEAALRAARTNYESIEAGNIDVHPAFYGLAERLLPDVVAADNAPIDEPVTTDTNRLIRLPGSLHGGSGLRVVPIARDHVEAFEPLTETIPETFRGQEITVELDEETTVELDGDSFTLPAGTREVREYLGVFLMTRGHAEKGEE</sequence>
<evidence type="ECO:0000313" key="14">
    <source>
        <dbReference type="EMBL" id="EMA43447.1"/>
    </source>
</evidence>
<dbReference type="SUPFAM" id="SSF56747">
    <property type="entry name" value="Prim-pol domain"/>
    <property type="match status" value="1"/>
</dbReference>
<feature type="active site" evidence="11">
    <location>
        <position position="100"/>
    </location>
</feature>
<evidence type="ECO:0000256" key="2">
    <source>
        <dbReference type="ARBA" id="ARBA00022478"/>
    </source>
</evidence>
<dbReference type="AlphaFoldDB" id="M0MCF5"/>
<keyword evidence="8 11" id="KW-0460">Magnesium</keyword>
<dbReference type="GO" id="GO:1990077">
    <property type="term" value="C:primosome complex"/>
    <property type="evidence" value="ECO:0007669"/>
    <property type="project" value="UniProtKB-KW"/>
</dbReference>
<dbReference type="FunCoup" id="M0MCF5">
    <property type="interactions" value="10"/>
</dbReference>
<comment type="function">
    <text evidence="13">RNA polymerase that catalyzes the synthesis of short RNA molecules used as primers for DNA polymerase during DNA replication.</text>
</comment>
<dbReference type="GO" id="GO:0006269">
    <property type="term" value="P:DNA replication, synthesis of primer"/>
    <property type="evidence" value="ECO:0007669"/>
    <property type="project" value="UniProtKB-UniRule"/>
</dbReference>
<accession>M0MCF5</accession>
<dbReference type="NCBIfam" id="NF001639">
    <property type="entry name" value="PRK00419.1-1"/>
    <property type="match status" value="1"/>
</dbReference>
<organism evidence="14 15">
    <name type="scientific">Halococcus saccharolyticus DSM 5350</name>
    <dbReference type="NCBI Taxonomy" id="1227455"/>
    <lineage>
        <taxon>Archaea</taxon>
        <taxon>Methanobacteriati</taxon>
        <taxon>Methanobacteriota</taxon>
        <taxon>Stenosarchaea group</taxon>
        <taxon>Halobacteria</taxon>
        <taxon>Halobacteriales</taxon>
        <taxon>Halococcaceae</taxon>
        <taxon>Halococcus</taxon>
    </lineage>
</organism>
<proteinExistence type="inferred from homology"/>
<dbReference type="Proteomes" id="UP000011669">
    <property type="component" value="Unassembled WGS sequence"/>
</dbReference>
<keyword evidence="7 11" id="KW-0479">Metal-binding</keyword>
<feature type="active site" evidence="11">
    <location>
        <position position="295"/>
    </location>
</feature>
<gene>
    <name evidence="11" type="primary">priS</name>
    <name evidence="14" type="ORF">C449_15772</name>
</gene>